<dbReference type="PANTHER" id="PTHR43611">
    <property type="entry name" value="ALPHA-D-GLUCOSE 1-PHOSPHATE PHOSPHATASE"/>
    <property type="match status" value="1"/>
</dbReference>
<protein>
    <submittedName>
        <fullName evidence="1">HAD family phosphatase</fullName>
    </submittedName>
</protein>
<dbReference type="Pfam" id="PF00702">
    <property type="entry name" value="Hydrolase"/>
    <property type="match status" value="1"/>
</dbReference>
<dbReference type="EMBL" id="JACBAZ010000008">
    <property type="protein sequence ID" value="NWK57193.1"/>
    <property type="molecule type" value="Genomic_DNA"/>
</dbReference>
<dbReference type="SFLD" id="SFLDS00003">
    <property type="entry name" value="Haloacid_Dehalogenase"/>
    <property type="match status" value="1"/>
</dbReference>
<dbReference type="InterPro" id="IPR036412">
    <property type="entry name" value="HAD-like_sf"/>
</dbReference>
<dbReference type="Gene3D" id="3.40.50.1000">
    <property type="entry name" value="HAD superfamily/HAD-like"/>
    <property type="match status" value="1"/>
</dbReference>
<dbReference type="Gene3D" id="1.10.150.240">
    <property type="entry name" value="Putative phosphatase, domain 2"/>
    <property type="match status" value="1"/>
</dbReference>
<reference evidence="1 2" key="1">
    <citation type="submission" date="2020-07" db="EMBL/GenBank/DDBJ databases">
        <title>Roseicoccus Jingziensis gen. nov., sp. nov., isolated from coastal seawater.</title>
        <authorList>
            <person name="Feng X."/>
        </authorList>
    </citation>
    <scope>NUCLEOTIDE SEQUENCE [LARGE SCALE GENOMIC DNA]</scope>
    <source>
        <strain evidence="1 2">N1E253</strain>
    </source>
</reference>
<evidence type="ECO:0000313" key="2">
    <source>
        <dbReference type="Proteomes" id="UP000557872"/>
    </source>
</evidence>
<dbReference type="NCBIfam" id="TIGR01509">
    <property type="entry name" value="HAD-SF-IA-v3"/>
    <property type="match status" value="1"/>
</dbReference>
<dbReference type="InterPro" id="IPR023214">
    <property type="entry name" value="HAD_sf"/>
</dbReference>
<dbReference type="RefSeq" id="WP_178934019.1">
    <property type="nucleotide sequence ID" value="NZ_JACBAZ010000008.1"/>
</dbReference>
<dbReference type="PANTHER" id="PTHR43611:SF3">
    <property type="entry name" value="FLAVIN MONONUCLEOTIDE HYDROLASE 1, CHLOROPLATIC"/>
    <property type="match status" value="1"/>
</dbReference>
<sequence length="195" mass="22134">MDFLFDIGNVIVGVDFIPSLKRLIPDHIANPETRLNELLERKDEFEAGRINADEYFPWAAETLGIPEELDSFMQAWTDIFSPNEAMWASIDALHASGHRLLLFSNIQSAHLDHLRLHYPIFNKFSGGIYSYQTGHIKPEPEIYKLAIETYGLTPGKTAYIDDLPANTEGGKQAGLLCHTYRADQHQAFLTWLDTL</sequence>
<dbReference type="Proteomes" id="UP000557872">
    <property type="component" value="Unassembled WGS sequence"/>
</dbReference>
<dbReference type="PRINTS" id="PR00413">
    <property type="entry name" value="HADHALOGNASE"/>
</dbReference>
<evidence type="ECO:0000313" key="1">
    <source>
        <dbReference type="EMBL" id="NWK57193.1"/>
    </source>
</evidence>
<dbReference type="SUPFAM" id="SSF56784">
    <property type="entry name" value="HAD-like"/>
    <property type="match status" value="1"/>
</dbReference>
<keyword evidence="2" id="KW-1185">Reference proteome</keyword>
<comment type="caution">
    <text evidence="1">The sequence shown here is derived from an EMBL/GenBank/DDBJ whole genome shotgun (WGS) entry which is preliminary data.</text>
</comment>
<dbReference type="InterPro" id="IPR006439">
    <property type="entry name" value="HAD-SF_hydro_IA"/>
</dbReference>
<dbReference type="SFLD" id="SFLDG01129">
    <property type="entry name" value="C1.5:_HAD__Beta-PGM__Phosphata"/>
    <property type="match status" value="1"/>
</dbReference>
<proteinExistence type="predicted"/>
<accession>A0A851GI43</accession>
<dbReference type="AlphaFoldDB" id="A0A851GI43"/>
<name>A0A851GI43_9BACT</name>
<dbReference type="CDD" id="cd02603">
    <property type="entry name" value="HAD_sEH-N_like"/>
    <property type="match status" value="1"/>
</dbReference>
<organism evidence="1 2">
    <name type="scientific">Oceaniferula marina</name>
    <dbReference type="NCBI Taxonomy" id="2748318"/>
    <lineage>
        <taxon>Bacteria</taxon>
        <taxon>Pseudomonadati</taxon>
        <taxon>Verrucomicrobiota</taxon>
        <taxon>Verrucomicrobiia</taxon>
        <taxon>Verrucomicrobiales</taxon>
        <taxon>Verrucomicrobiaceae</taxon>
        <taxon>Oceaniferula</taxon>
    </lineage>
</organism>
<dbReference type="InterPro" id="IPR023198">
    <property type="entry name" value="PGP-like_dom2"/>
</dbReference>
<gene>
    <name evidence="1" type="ORF">HW115_16340</name>
</gene>